<dbReference type="PhylomeDB" id="Q2RRR7"/>
<dbReference type="Pfam" id="PF08447">
    <property type="entry name" value="PAS_3"/>
    <property type="match status" value="1"/>
</dbReference>
<organism evidence="2 3">
    <name type="scientific">Rhodospirillum rubrum (strain ATCC 11170 / ATH 1.1.1 / DSM 467 / LMG 4362 / NCIMB 8255 / S1)</name>
    <dbReference type="NCBI Taxonomy" id="269796"/>
    <lineage>
        <taxon>Bacteria</taxon>
        <taxon>Pseudomonadati</taxon>
        <taxon>Pseudomonadota</taxon>
        <taxon>Alphaproteobacteria</taxon>
        <taxon>Rhodospirillales</taxon>
        <taxon>Rhodospirillaceae</taxon>
        <taxon>Rhodospirillum</taxon>
    </lineage>
</organism>
<dbReference type="AlphaFoldDB" id="Q2RRR7"/>
<dbReference type="PROSITE" id="PS50112">
    <property type="entry name" value="PAS"/>
    <property type="match status" value="1"/>
</dbReference>
<proteinExistence type="predicted"/>
<accession>Q2RRR7</accession>
<name>Q2RRR7_RHORT</name>
<dbReference type="KEGG" id="rru:Rru_A2378"/>
<dbReference type="InterPro" id="IPR013655">
    <property type="entry name" value="PAS_fold_3"/>
</dbReference>
<dbReference type="eggNOG" id="COG3829">
    <property type="taxonomic scope" value="Bacteria"/>
</dbReference>
<dbReference type="InterPro" id="IPR035965">
    <property type="entry name" value="PAS-like_dom_sf"/>
</dbReference>
<dbReference type="EnsemblBacteria" id="ABC23178">
    <property type="protein sequence ID" value="ABC23178"/>
    <property type="gene ID" value="Rru_A2378"/>
</dbReference>
<reference evidence="2 3" key="1">
    <citation type="journal article" date="2011" name="Stand. Genomic Sci.">
        <title>Complete genome sequence of Rhodospirillum rubrum type strain (S1).</title>
        <authorList>
            <person name="Munk A.C."/>
            <person name="Copeland A."/>
            <person name="Lucas S."/>
            <person name="Lapidus A."/>
            <person name="Del Rio T.G."/>
            <person name="Barry K."/>
            <person name="Detter J.C."/>
            <person name="Hammon N."/>
            <person name="Israni S."/>
            <person name="Pitluck S."/>
            <person name="Brettin T."/>
            <person name="Bruce D."/>
            <person name="Han C."/>
            <person name="Tapia R."/>
            <person name="Gilna P."/>
            <person name="Schmutz J."/>
            <person name="Larimer F."/>
            <person name="Land M."/>
            <person name="Kyrpides N.C."/>
            <person name="Mavromatis K."/>
            <person name="Richardson P."/>
            <person name="Rohde M."/>
            <person name="Goker M."/>
            <person name="Klenk H.P."/>
            <person name="Zhang Y."/>
            <person name="Roberts G.P."/>
            <person name="Reslewic S."/>
            <person name="Schwartz D.C."/>
        </authorList>
    </citation>
    <scope>NUCLEOTIDE SEQUENCE [LARGE SCALE GENOMIC DNA]</scope>
    <source>
        <strain evidence="3">ATCC 11170 / ATH 1.1.1 / DSM 467 / LMG 4362 / NCIMB 8255 / S1</strain>
    </source>
</reference>
<evidence type="ECO:0000313" key="2">
    <source>
        <dbReference type="EMBL" id="ABC23178.1"/>
    </source>
</evidence>
<dbReference type="Proteomes" id="UP000001929">
    <property type="component" value="Chromosome"/>
</dbReference>
<gene>
    <name evidence="2" type="ordered locus">Rru_A2378</name>
</gene>
<dbReference type="HOGENOM" id="CLU_097884_0_1_5"/>
<dbReference type="CDD" id="cd00130">
    <property type="entry name" value="PAS"/>
    <property type="match status" value="1"/>
</dbReference>
<dbReference type="EMBL" id="CP000230">
    <property type="protein sequence ID" value="ABC23178.1"/>
    <property type="molecule type" value="Genomic_DNA"/>
</dbReference>
<dbReference type="SUPFAM" id="SSF55785">
    <property type="entry name" value="PYP-like sensor domain (PAS domain)"/>
    <property type="match status" value="1"/>
</dbReference>
<evidence type="ECO:0000313" key="3">
    <source>
        <dbReference type="Proteomes" id="UP000001929"/>
    </source>
</evidence>
<protein>
    <submittedName>
        <fullName evidence="2">Transcriptional regulator with PAS/PAC domain</fullName>
    </submittedName>
</protein>
<evidence type="ECO:0000259" key="1">
    <source>
        <dbReference type="PROSITE" id="PS50112"/>
    </source>
</evidence>
<feature type="domain" description="PAS" evidence="1">
    <location>
        <begin position="26"/>
        <end position="61"/>
    </location>
</feature>
<keyword evidence="3" id="KW-1185">Reference proteome</keyword>
<dbReference type="NCBIfam" id="TIGR00229">
    <property type="entry name" value="sensory_box"/>
    <property type="match status" value="1"/>
</dbReference>
<sequence>MSRPIVTPSGVERFFGEDQIIVSKTDLKGIITYANDVFLKVAGYKEAEILGKPHNIIRHPDMPACVFKLLWDRIPAGHEVFAYVINMAKNGDHYWVYAHITPTFSASGQVIGYHSSRRVPEARILPGIKDLYAALLDEERRHASPKDGMAAAMVLVEDLLAKTGQTYDEFIHGL</sequence>
<dbReference type="PATRIC" id="fig|269796.9.peg.2479"/>
<dbReference type="InterPro" id="IPR000014">
    <property type="entry name" value="PAS"/>
</dbReference>
<dbReference type="RefSeq" id="WP_011390131.1">
    <property type="nucleotide sequence ID" value="NC_007643.1"/>
</dbReference>
<dbReference type="Gene3D" id="3.30.450.20">
    <property type="entry name" value="PAS domain"/>
    <property type="match status" value="1"/>
</dbReference>
<dbReference type="STRING" id="269796.Rru_A2378"/>